<evidence type="ECO:0000313" key="5">
    <source>
        <dbReference type="Proteomes" id="UP000076512"/>
    </source>
</evidence>
<proteinExistence type="predicted"/>
<evidence type="ECO:0000259" key="3">
    <source>
        <dbReference type="Pfam" id="PF08541"/>
    </source>
</evidence>
<dbReference type="RefSeq" id="WP_067581205.1">
    <property type="nucleotide sequence ID" value="NZ_JABMCZ010000002.1"/>
</dbReference>
<dbReference type="OrthoDB" id="7055207at2"/>
<feature type="domain" description="Beta-ketoacyl-[acyl-carrier-protein] synthase III C-terminal" evidence="3">
    <location>
        <begin position="302"/>
        <end position="352"/>
    </location>
</feature>
<dbReference type="GO" id="GO:0044550">
    <property type="term" value="P:secondary metabolite biosynthetic process"/>
    <property type="evidence" value="ECO:0007669"/>
    <property type="project" value="TreeGrafter"/>
</dbReference>
<dbReference type="InterPro" id="IPR016039">
    <property type="entry name" value="Thiolase-like"/>
</dbReference>
<sequence>MVPIGIVAAQLRLPDGRATIAEALAGGRLRARDAQDLGHDEVPVSDGESPPELAVAAARTAVEVGRIDPLDIDLICHAWMYYQGHDMWSPAHYVAGELGARNTMPVGIQQMCNGGSAALELAAARLSFEHLVGSPLVPGPNGRAVGRLALVTTGDRFDGPGFDRWRSDYGVAYGDAGTAVLLRVPAAPEDPLLLRAIATVAAPELELMHRGDDPFGAAARTVREVVDMRATKRVYLKAHGSEAFVDANRAAIRRVVATALADSGLAANDSRLRYALLPRFGRKTLDGSWFPMLTDALTAELVDIGRDTGHLGAGDATASVADLLTDYKLAPGEAALVFSAGAGFTWSCVVVQAPY</sequence>
<keyword evidence="1" id="KW-0808">Transferase</keyword>
<dbReference type="AlphaFoldDB" id="A0A164I3I8"/>
<accession>A0A164I3I8</accession>
<evidence type="ECO:0000313" key="4">
    <source>
        <dbReference type="EMBL" id="KZM69069.1"/>
    </source>
</evidence>
<dbReference type="EMBL" id="LWGR01000021">
    <property type="protein sequence ID" value="KZM69069.1"/>
    <property type="molecule type" value="Genomic_DNA"/>
</dbReference>
<keyword evidence="5" id="KW-1185">Reference proteome</keyword>
<dbReference type="Pfam" id="PF08541">
    <property type="entry name" value="ACP_syn_III_C"/>
    <property type="match status" value="1"/>
</dbReference>
<dbReference type="STRING" id="455432.AWN90_15135"/>
<evidence type="ECO:0000256" key="2">
    <source>
        <dbReference type="ARBA" id="ARBA00023315"/>
    </source>
</evidence>
<comment type="caution">
    <text evidence="4">The sequence shown here is derived from an EMBL/GenBank/DDBJ whole genome shotgun (WGS) entry which is preliminary data.</text>
</comment>
<dbReference type="GO" id="GO:0016746">
    <property type="term" value="F:acyltransferase activity"/>
    <property type="evidence" value="ECO:0007669"/>
    <property type="project" value="UniProtKB-KW"/>
</dbReference>
<dbReference type="Proteomes" id="UP000076512">
    <property type="component" value="Unassembled WGS sequence"/>
</dbReference>
<organism evidence="4 5">
    <name type="scientific">Nocardia terpenica</name>
    <dbReference type="NCBI Taxonomy" id="455432"/>
    <lineage>
        <taxon>Bacteria</taxon>
        <taxon>Bacillati</taxon>
        <taxon>Actinomycetota</taxon>
        <taxon>Actinomycetes</taxon>
        <taxon>Mycobacteriales</taxon>
        <taxon>Nocardiaceae</taxon>
        <taxon>Nocardia</taxon>
    </lineage>
</organism>
<protein>
    <submittedName>
        <fullName evidence="4">3-oxoacyl-ACP synthase</fullName>
    </submittedName>
</protein>
<reference evidence="4 5" key="1">
    <citation type="submission" date="2016-04" db="EMBL/GenBank/DDBJ databases">
        <authorList>
            <person name="Evans L.H."/>
            <person name="Alamgir A."/>
            <person name="Owens N."/>
            <person name="Weber N.D."/>
            <person name="Virtaneva K."/>
            <person name="Barbian K."/>
            <person name="Babar A."/>
            <person name="Rosenke K."/>
        </authorList>
    </citation>
    <scope>NUCLEOTIDE SEQUENCE [LARGE SCALE GENOMIC DNA]</scope>
    <source>
        <strain evidence="4 5">IFM 0406</strain>
    </source>
</reference>
<evidence type="ECO:0000256" key="1">
    <source>
        <dbReference type="ARBA" id="ARBA00022679"/>
    </source>
</evidence>
<dbReference type="PANTHER" id="PTHR34069:SF2">
    <property type="entry name" value="BETA-KETOACYL-[ACYL-CARRIER-PROTEIN] SYNTHASE III"/>
    <property type="match status" value="1"/>
</dbReference>
<name>A0A164I3I8_9NOCA</name>
<keyword evidence="2" id="KW-0012">Acyltransferase</keyword>
<dbReference type="SUPFAM" id="SSF53901">
    <property type="entry name" value="Thiolase-like"/>
    <property type="match status" value="1"/>
</dbReference>
<dbReference type="InterPro" id="IPR013747">
    <property type="entry name" value="ACP_syn_III_C"/>
</dbReference>
<dbReference type="Gene3D" id="3.40.47.10">
    <property type="match status" value="2"/>
</dbReference>
<dbReference type="PANTHER" id="PTHR34069">
    <property type="entry name" value="3-OXOACYL-[ACYL-CARRIER-PROTEIN] SYNTHASE 3"/>
    <property type="match status" value="1"/>
</dbReference>
<gene>
    <name evidence="4" type="ORF">AWN90_15135</name>
</gene>